<evidence type="ECO:0000313" key="2">
    <source>
        <dbReference type="EMBL" id="KJL45826.1"/>
    </source>
</evidence>
<gene>
    <name evidence="2" type="ORF">RS82_00033</name>
</gene>
<keyword evidence="3" id="KW-1185">Reference proteome</keyword>
<keyword evidence="1" id="KW-0812">Transmembrane</keyword>
<dbReference type="Proteomes" id="UP000034098">
    <property type="component" value="Unassembled WGS sequence"/>
</dbReference>
<dbReference type="AlphaFoldDB" id="A0A0M2HLP5"/>
<reference evidence="2 3" key="1">
    <citation type="submission" date="2015-02" db="EMBL/GenBank/DDBJ databases">
        <title>Draft genome sequences of ten Microbacterium spp. with emphasis on heavy metal contaminated environments.</title>
        <authorList>
            <person name="Corretto E."/>
        </authorList>
    </citation>
    <scope>NUCLEOTIDE SEQUENCE [LARGE SCALE GENOMIC DNA]</scope>
    <source>
        <strain evidence="2 3">DSM 8608</strain>
    </source>
</reference>
<feature type="transmembrane region" description="Helical" evidence="1">
    <location>
        <begin position="5"/>
        <end position="23"/>
    </location>
</feature>
<feature type="transmembrane region" description="Helical" evidence="1">
    <location>
        <begin position="29"/>
        <end position="47"/>
    </location>
</feature>
<evidence type="ECO:0000313" key="3">
    <source>
        <dbReference type="Proteomes" id="UP000034098"/>
    </source>
</evidence>
<keyword evidence="1" id="KW-0472">Membrane</keyword>
<sequence length="54" mass="5704">MIRGLLILIGVTLVVAGILPTLIRLHADGVTALAILGFLIVVLAKYWPTAPTPQ</sequence>
<comment type="caution">
    <text evidence="2">The sequence shown here is derived from an EMBL/GenBank/DDBJ whole genome shotgun (WGS) entry which is preliminary data.</text>
</comment>
<evidence type="ECO:0000256" key="1">
    <source>
        <dbReference type="SAM" id="Phobius"/>
    </source>
</evidence>
<dbReference type="EMBL" id="JYJA01000008">
    <property type="protein sequence ID" value="KJL45826.1"/>
    <property type="molecule type" value="Genomic_DNA"/>
</dbReference>
<name>A0A0M2HLP5_MICTR</name>
<accession>A0A0M2HLP5</accession>
<protein>
    <submittedName>
        <fullName evidence="2">Uncharacterized protein</fullName>
    </submittedName>
</protein>
<organism evidence="2 3">
    <name type="scientific">Microbacterium trichothecenolyticum</name>
    <name type="common">Aureobacterium trichothecenolyticum</name>
    <dbReference type="NCBI Taxonomy" id="69370"/>
    <lineage>
        <taxon>Bacteria</taxon>
        <taxon>Bacillati</taxon>
        <taxon>Actinomycetota</taxon>
        <taxon>Actinomycetes</taxon>
        <taxon>Micrococcales</taxon>
        <taxon>Microbacteriaceae</taxon>
        <taxon>Microbacterium</taxon>
    </lineage>
</organism>
<dbReference type="PATRIC" id="fig|69370.6.peg.30"/>
<proteinExistence type="predicted"/>
<keyword evidence="1" id="KW-1133">Transmembrane helix</keyword>
<dbReference type="RefSeq" id="WP_157005210.1">
    <property type="nucleotide sequence ID" value="NZ_JYJA01000008.1"/>
</dbReference>